<dbReference type="RefSeq" id="WP_247976984.1">
    <property type="nucleotide sequence ID" value="NZ_CP095848.1"/>
</dbReference>
<accession>A0ABY4JGY1</accession>
<proteinExistence type="predicted"/>
<evidence type="ECO:0000313" key="3">
    <source>
        <dbReference type="Proteomes" id="UP000829647"/>
    </source>
</evidence>
<keyword evidence="1" id="KW-0812">Transmembrane</keyword>
<keyword evidence="1" id="KW-0472">Membrane</keyword>
<dbReference type="EMBL" id="CP095848">
    <property type="protein sequence ID" value="UPL51077.1"/>
    <property type="molecule type" value="Genomic_DNA"/>
</dbReference>
<evidence type="ECO:0000256" key="1">
    <source>
        <dbReference type="SAM" id="Phobius"/>
    </source>
</evidence>
<reference evidence="2 3" key="1">
    <citation type="submission" date="2022-04" db="EMBL/GenBank/DDBJ databases">
        <title>Hymenobacter sp. isolated from the air.</title>
        <authorList>
            <person name="Won M."/>
            <person name="Lee C.-M."/>
            <person name="Woen H.-Y."/>
            <person name="Kwon S.-W."/>
        </authorList>
    </citation>
    <scope>NUCLEOTIDE SEQUENCE [LARGE SCALE GENOMIC DNA]</scope>
    <source>
        <strain evidence="3">5516 S-25</strain>
    </source>
</reference>
<evidence type="ECO:0008006" key="4">
    <source>
        <dbReference type="Google" id="ProtNLM"/>
    </source>
</evidence>
<keyword evidence="3" id="KW-1185">Reference proteome</keyword>
<dbReference type="Proteomes" id="UP000829647">
    <property type="component" value="Chromosome"/>
</dbReference>
<evidence type="ECO:0000313" key="2">
    <source>
        <dbReference type="EMBL" id="UPL51077.1"/>
    </source>
</evidence>
<name>A0ABY4JGY1_9BACT</name>
<keyword evidence="1" id="KW-1133">Transmembrane helix</keyword>
<gene>
    <name evidence="2" type="ORF">MWH26_09245</name>
</gene>
<organism evidence="2 3">
    <name type="scientific">Hymenobacter sublimis</name>
    <dbReference type="NCBI Taxonomy" id="2933777"/>
    <lineage>
        <taxon>Bacteria</taxon>
        <taxon>Pseudomonadati</taxon>
        <taxon>Bacteroidota</taxon>
        <taxon>Cytophagia</taxon>
        <taxon>Cytophagales</taxon>
        <taxon>Hymenobacteraceae</taxon>
        <taxon>Hymenobacter</taxon>
    </lineage>
</organism>
<sequence>MDDRHDTYHTILMVVVVVILVVPVVILMVLVEVVHGLGLVLASKSPFHKILRNSKSRFLSELFAAFS</sequence>
<protein>
    <recommendedName>
        <fullName evidence="4">Transmembrane protein</fullName>
    </recommendedName>
</protein>
<feature type="transmembrane region" description="Helical" evidence="1">
    <location>
        <begin position="12"/>
        <end position="42"/>
    </location>
</feature>